<dbReference type="GO" id="GO:0008794">
    <property type="term" value="F:arsenate reductase (glutaredoxin) activity"/>
    <property type="evidence" value="ECO:0007669"/>
    <property type="project" value="UniProtKB-UniRule"/>
</dbReference>
<dbReference type="InterPro" id="IPR036249">
    <property type="entry name" value="Thioredoxin-like_sf"/>
</dbReference>
<reference evidence="5 6" key="1">
    <citation type="submission" date="2020-10" db="EMBL/GenBank/DDBJ databases">
        <title>Connecting structure to function with the recovery of over 1000 high-quality activated sludge metagenome-assembled genomes encoding full-length rRNA genes using long-read sequencing.</title>
        <authorList>
            <person name="Singleton C.M."/>
            <person name="Petriglieri F."/>
            <person name="Kristensen J.M."/>
            <person name="Kirkegaard R.H."/>
            <person name="Michaelsen T.Y."/>
            <person name="Andersen M.H."/>
            <person name="Karst S.M."/>
            <person name="Dueholm M.S."/>
            <person name="Nielsen P.H."/>
            <person name="Albertsen M."/>
        </authorList>
    </citation>
    <scope>NUCLEOTIDE SEQUENCE [LARGE SCALE GENOMIC DNA]</scope>
    <source>
        <strain evidence="5">Fred_18-Q3-R57-64_BAT3C.720</strain>
    </source>
</reference>
<dbReference type="InterPro" id="IPR006660">
    <property type="entry name" value="Arsenate_reductase-like"/>
</dbReference>
<dbReference type="Gene3D" id="3.40.30.10">
    <property type="entry name" value="Glutaredoxin"/>
    <property type="match status" value="1"/>
</dbReference>
<evidence type="ECO:0000256" key="2">
    <source>
        <dbReference type="ARBA" id="ARBA00023002"/>
    </source>
</evidence>
<gene>
    <name evidence="5" type="primary">arsC</name>
    <name evidence="5" type="ORF">IPK02_00180</name>
</gene>
<evidence type="ECO:0000313" key="5">
    <source>
        <dbReference type="EMBL" id="MBK7952508.1"/>
    </source>
</evidence>
<evidence type="ECO:0000256" key="1">
    <source>
        <dbReference type="ARBA" id="ARBA00007198"/>
    </source>
</evidence>
<dbReference type="SUPFAM" id="SSF52833">
    <property type="entry name" value="Thioredoxin-like"/>
    <property type="match status" value="1"/>
</dbReference>
<name>A0A935T3W4_9PROT</name>
<dbReference type="EC" id="1.20.4.1" evidence="4"/>
<evidence type="ECO:0000256" key="4">
    <source>
        <dbReference type="RuleBase" id="RU362029"/>
    </source>
</evidence>
<evidence type="ECO:0000313" key="6">
    <source>
        <dbReference type="Proteomes" id="UP000706151"/>
    </source>
</evidence>
<comment type="catalytic activity">
    <reaction evidence="4">
        <text>[glutaredoxin]-dithiol + arsenate + glutathione + H(+) = glutathionyl-S-S-[glutaredoxin] + arsenite + H2O</text>
        <dbReference type="Rhea" id="RHEA:22016"/>
        <dbReference type="Rhea" id="RHEA-COMP:10729"/>
        <dbReference type="Rhea" id="RHEA-COMP:17668"/>
        <dbReference type="ChEBI" id="CHEBI:15377"/>
        <dbReference type="ChEBI" id="CHEBI:15378"/>
        <dbReference type="ChEBI" id="CHEBI:29242"/>
        <dbReference type="ChEBI" id="CHEBI:29950"/>
        <dbReference type="ChEBI" id="CHEBI:48597"/>
        <dbReference type="ChEBI" id="CHEBI:57925"/>
        <dbReference type="ChEBI" id="CHEBI:146199"/>
        <dbReference type="EC" id="1.20.4.1"/>
    </reaction>
</comment>
<accession>A0A935T3W4</accession>
<dbReference type="Pfam" id="PF03960">
    <property type="entry name" value="ArsC"/>
    <property type="match status" value="1"/>
</dbReference>
<sequence length="124" mass="13959">MSDTPPVRIYHNQRCSKSRAACQLIAERGVTAEIIDYLATPPSREDLRTLLKMLGMRPSELLRRGEAVFKEIYAGRSLSDEESLDALVAHPILIERPIVVRGDRAVLGRSPERVLELLELLELP</sequence>
<dbReference type="PANTHER" id="PTHR30041">
    <property type="entry name" value="ARSENATE REDUCTASE"/>
    <property type="match status" value="1"/>
</dbReference>
<keyword evidence="2 4" id="KW-0560">Oxidoreductase</keyword>
<dbReference type="EMBL" id="JADJOT010000001">
    <property type="protein sequence ID" value="MBK7952508.1"/>
    <property type="molecule type" value="Genomic_DNA"/>
</dbReference>
<organism evidence="5 6">
    <name type="scientific">Candidatus Accumulibacter affinis</name>
    <dbReference type="NCBI Taxonomy" id="2954384"/>
    <lineage>
        <taxon>Bacteria</taxon>
        <taxon>Pseudomonadati</taxon>
        <taxon>Pseudomonadota</taxon>
        <taxon>Betaproteobacteria</taxon>
        <taxon>Candidatus Accumulibacter</taxon>
    </lineage>
</organism>
<comment type="similarity">
    <text evidence="1 3 4">Belongs to the ArsC family.</text>
</comment>
<proteinExistence type="inferred from homology"/>
<protein>
    <recommendedName>
        <fullName evidence="4">Arsenate reductase</fullName>
        <ecNumber evidence="4">1.20.4.1</ecNumber>
    </recommendedName>
</protein>
<evidence type="ECO:0000256" key="3">
    <source>
        <dbReference type="PROSITE-ProRule" id="PRU01282"/>
    </source>
</evidence>
<comment type="caution">
    <text evidence="5">The sequence shown here is derived from an EMBL/GenBank/DDBJ whole genome shotgun (WGS) entry which is preliminary data.</text>
</comment>
<dbReference type="Proteomes" id="UP000706151">
    <property type="component" value="Unassembled WGS sequence"/>
</dbReference>
<dbReference type="AlphaFoldDB" id="A0A935T3W4"/>
<dbReference type="NCBIfam" id="TIGR00014">
    <property type="entry name" value="arsC"/>
    <property type="match status" value="1"/>
</dbReference>
<dbReference type="PANTHER" id="PTHR30041:SF4">
    <property type="entry name" value="ARSENATE REDUCTASE"/>
    <property type="match status" value="1"/>
</dbReference>
<dbReference type="CDD" id="cd03034">
    <property type="entry name" value="ArsC_ArsC"/>
    <property type="match status" value="1"/>
</dbReference>
<dbReference type="PROSITE" id="PS51353">
    <property type="entry name" value="ARSC"/>
    <property type="match status" value="1"/>
</dbReference>
<dbReference type="InterPro" id="IPR006659">
    <property type="entry name" value="Arsenate_reductase"/>
</dbReference>